<keyword evidence="1" id="KW-0812">Transmembrane</keyword>
<dbReference type="EMBL" id="JAEUBD010000983">
    <property type="protein sequence ID" value="KAH3670213.1"/>
    <property type="molecule type" value="Genomic_DNA"/>
</dbReference>
<reference evidence="2" key="2">
    <citation type="submission" date="2021-01" db="EMBL/GenBank/DDBJ databases">
        <authorList>
            <person name="Schikora-Tamarit M.A."/>
        </authorList>
    </citation>
    <scope>NUCLEOTIDE SEQUENCE</scope>
    <source>
        <strain evidence="2">NCAIM Y.01608</strain>
    </source>
</reference>
<protein>
    <submittedName>
        <fullName evidence="2">Uncharacterized protein</fullName>
    </submittedName>
</protein>
<reference evidence="2" key="1">
    <citation type="journal article" date="2021" name="Open Biol.">
        <title>Shared evolutionary footprints suggest mitochondrial oxidative damage underlies multiple complex I losses in fungi.</title>
        <authorList>
            <person name="Schikora-Tamarit M.A."/>
            <person name="Marcet-Houben M."/>
            <person name="Nosek J."/>
            <person name="Gabaldon T."/>
        </authorList>
    </citation>
    <scope>NUCLEOTIDE SEQUENCE</scope>
    <source>
        <strain evidence="2">NCAIM Y.01608</strain>
    </source>
</reference>
<feature type="transmembrane region" description="Helical" evidence="1">
    <location>
        <begin position="156"/>
        <end position="180"/>
    </location>
</feature>
<evidence type="ECO:0000313" key="3">
    <source>
        <dbReference type="Proteomes" id="UP000788993"/>
    </source>
</evidence>
<feature type="transmembrane region" description="Helical" evidence="1">
    <location>
        <begin position="109"/>
        <end position="131"/>
    </location>
</feature>
<evidence type="ECO:0000256" key="1">
    <source>
        <dbReference type="SAM" id="Phobius"/>
    </source>
</evidence>
<keyword evidence="1" id="KW-0472">Membrane</keyword>
<accession>A0A9P8PDF5</accession>
<dbReference type="Proteomes" id="UP000788993">
    <property type="component" value="Unassembled WGS sequence"/>
</dbReference>
<comment type="caution">
    <text evidence="2">The sequence shown here is derived from an EMBL/GenBank/DDBJ whole genome shotgun (WGS) entry which is preliminary data.</text>
</comment>
<sequence length="356" mass="40661">MLLVGIHRNIVLRQTLGHVLRPSVLLRMYSIPPDLEKTIAARIPGQAKQTNNLSDRLPRSLKLEKEAMPSLLPHPNAPEPSKYPLAKMVAQLKRSKEPELIYESENHRLYFVFCYCFGLVFLIYGINVLSIGHEMAMNIYEENENNLSDLHNNLRLGMHLSIVAAAGILTALCGVGFALAPSRLVRRMWYLPGGDLKEPFVRFTSHPVLPYKPTPVHTMPLSHLRKNKFAKVYTGDGFYGTGDSIFIFWLNQKGSRAPWLIDRKGFFWGDGRVFDLLFSDDTIDYVERSKKIDEMYGDLLRKKREKDAQLKKEHGFGWRTKAASQLMVEDIKKILNADKAPQAREKGEKVNKKNGK</sequence>
<evidence type="ECO:0000313" key="2">
    <source>
        <dbReference type="EMBL" id="KAH3670213.1"/>
    </source>
</evidence>
<keyword evidence="3" id="KW-1185">Reference proteome</keyword>
<name>A0A9P8PDF5_9ASCO</name>
<gene>
    <name evidence="2" type="ORF">OGATHE_003026</name>
</gene>
<dbReference type="AlphaFoldDB" id="A0A9P8PDF5"/>
<dbReference type="OrthoDB" id="4083656at2759"/>
<keyword evidence="1" id="KW-1133">Transmembrane helix</keyword>
<proteinExistence type="predicted"/>
<organism evidence="2 3">
    <name type="scientific">Ogataea polymorpha</name>
    <dbReference type="NCBI Taxonomy" id="460523"/>
    <lineage>
        <taxon>Eukaryota</taxon>
        <taxon>Fungi</taxon>
        <taxon>Dikarya</taxon>
        <taxon>Ascomycota</taxon>
        <taxon>Saccharomycotina</taxon>
        <taxon>Pichiomycetes</taxon>
        <taxon>Pichiales</taxon>
        <taxon>Pichiaceae</taxon>
        <taxon>Ogataea</taxon>
    </lineage>
</organism>